<dbReference type="EMBL" id="SNRW01016135">
    <property type="protein sequence ID" value="KAA6369675.1"/>
    <property type="molecule type" value="Genomic_DNA"/>
</dbReference>
<accession>A0A5J4UJA1</accession>
<evidence type="ECO:0000313" key="2">
    <source>
        <dbReference type="EMBL" id="KAA6369675.1"/>
    </source>
</evidence>
<dbReference type="SMART" id="SM00220">
    <property type="entry name" value="S_TKc"/>
    <property type="match status" value="1"/>
</dbReference>
<comment type="caution">
    <text evidence="2">The sequence shown here is derived from an EMBL/GenBank/DDBJ whole genome shotgun (WGS) entry which is preliminary data.</text>
</comment>
<dbReference type="Pfam" id="PF00069">
    <property type="entry name" value="Pkinase"/>
    <property type="match status" value="1"/>
</dbReference>
<protein>
    <recommendedName>
        <fullName evidence="1">Protein kinase domain-containing protein</fullName>
    </recommendedName>
</protein>
<organism evidence="2 3">
    <name type="scientific">Streblomastix strix</name>
    <dbReference type="NCBI Taxonomy" id="222440"/>
    <lineage>
        <taxon>Eukaryota</taxon>
        <taxon>Metamonada</taxon>
        <taxon>Preaxostyla</taxon>
        <taxon>Oxymonadida</taxon>
        <taxon>Streblomastigidae</taxon>
        <taxon>Streblomastix</taxon>
    </lineage>
</organism>
<dbReference type="AlphaFoldDB" id="A0A5J4UJA1"/>
<dbReference type="GO" id="GO:0004674">
    <property type="term" value="F:protein serine/threonine kinase activity"/>
    <property type="evidence" value="ECO:0007669"/>
    <property type="project" value="TreeGrafter"/>
</dbReference>
<dbReference type="InterPro" id="IPR000719">
    <property type="entry name" value="Prot_kinase_dom"/>
</dbReference>
<dbReference type="InterPro" id="IPR011009">
    <property type="entry name" value="Kinase-like_dom_sf"/>
</dbReference>
<dbReference type="Proteomes" id="UP000324800">
    <property type="component" value="Unassembled WGS sequence"/>
</dbReference>
<dbReference type="GO" id="GO:0044773">
    <property type="term" value="P:mitotic DNA damage checkpoint signaling"/>
    <property type="evidence" value="ECO:0007669"/>
    <property type="project" value="TreeGrafter"/>
</dbReference>
<dbReference type="OrthoDB" id="688481at2759"/>
<dbReference type="InterPro" id="IPR008271">
    <property type="entry name" value="Ser/Thr_kinase_AS"/>
</dbReference>
<evidence type="ECO:0000313" key="3">
    <source>
        <dbReference type="Proteomes" id="UP000324800"/>
    </source>
</evidence>
<reference evidence="2 3" key="1">
    <citation type="submission" date="2019-03" db="EMBL/GenBank/DDBJ databases">
        <title>Single cell metagenomics reveals metabolic interactions within the superorganism composed of flagellate Streblomastix strix and complex community of Bacteroidetes bacteria on its surface.</title>
        <authorList>
            <person name="Treitli S.C."/>
            <person name="Kolisko M."/>
            <person name="Husnik F."/>
            <person name="Keeling P."/>
            <person name="Hampl V."/>
        </authorList>
    </citation>
    <scope>NUCLEOTIDE SEQUENCE [LARGE SCALE GENOMIC DNA]</scope>
    <source>
        <strain evidence="2">ST1C</strain>
    </source>
</reference>
<dbReference type="PROSITE" id="PS50011">
    <property type="entry name" value="PROTEIN_KINASE_DOM"/>
    <property type="match status" value="1"/>
</dbReference>
<sequence>MKQIFEGMRAFHSAGLIHRDIKCSNILLNSRPGSGIVHAKISDYGLAEIENQMSGTGCRAGTLPYVSPEQFLKDLIITQKVDIYALGITFYKLITHKYPVYEPTFDSQGKSLAQLKSIERPSQITNNLLWDLLSKLLEFDPDKRITALEALQHPFFTSSEAISDISKDQQDLAQLAAKAESEGDLKITQFDKDPFYIVSEHGITN</sequence>
<feature type="domain" description="Protein kinase" evidence="1">
    <location>
        <begin position="1"/>
        <end position="156"/>
    </location>
</feature>
<name>A0A5J4UJA1_9EUKA</name>
<dbReference type="SUPFAM" id="SSF56112">
    <property type="entry name" value="Protein kinase-like (PK-like)"/>
    <property type="match status" value="1"/>
</dbReference>
<dbReference type="PROSITE" id="PS00108">
    <property type="entry name" value="PROTEIN_KINASE_ST"/>
    <property type="match status" value="1"/>
</dbReference>
<gene>
    <name evidence="2" type="ORF">EZS28_034798</name>
</gene>
<proteinExistence type="predicted"/>
<dbReference type="PANTHER" id="PTHR44167">
    <property type="entry name" value="OVARIAN-SPECIFIC SERINE/THREONINE-PROTEIN KINASE LOK-RELATED"/>
    <property type="match status" value="1"/>
</dbReference>
<dbReference type="Gene3D" id="1.10.510.10">
    <property type="entry name" value="Transferase(Phosphotransferase) domain 1"/>
    <property type="match status" value="1"/>
</dbReference>
<dbReference type="GO" id="GO:0005634">
    <property type="term" value="C:nucleus"/>
    <property type="evidence" value="ECO:0007669"/>
    <property type="project" value="TreeGrafter"/>
</dbReference>
<dbReference type="PANTHER" id="PTHR44167:SF24">
    <property type="entry name" value="SERINE_THREONINE-PROTEIN KINASE CHK2"/>
    <property type="match status" value="1"/>
</dbReference>
<dbReference type="GO" id="GO:0005524">
    <property type="term" value="F:ATP binding"/>
    <property type="evidence" value="ECO:0007669"/>
    <property type="project" value="InterPro"/>
</dbReference>
<evidence type="ECO:0000259" key="1">
    <source>
        <dbReference type="PROSITE" id="PS50011"/>
    </source>
</evidence>